<dbReference type="AlphaFoldDB" id="A0A0G0V8U5"/>
<keyword evidence="1" id="KW-1133">Transmembrane helix</keyword>
<dbReference type="EMBL" id="LCAW01000030">
    <property type="protein sequence ID" value="KKR97463.1"/>
    <property type="molecule type" value="Genomic_DNA"/>
</dbReference>
<reference evidence="2 3" key="1">
    <citation type="journal article" date="2015" name="Nature">
        <title>rRNA introns, odd ribosomes, and small enigmatic genomes across a large radiation of phyla.</title>
        <authorList>
            <person name="Brown C.T."/>
            <person name="Hug L.A."/>
            <person name="Thomas B.C."/>
            <person name="Sharon I."/>
            <person name="Castelle C.J."/>
            <person name="Singh A."/>
            <person name="Wilkins M.J."/>
            <person name="Williams K.H."/>
            <person name="Banfield J.F."/>
        </authorList>
    </citation>
    <scope>NUCLEOTIDE SEQUENCE [LARGE SCALE GENOMIC DNA]</scope>
</reference>
<organism evidence="2 3">
    <name type="scientific">Candidatus Uhrbacteria bacterium GW2011_GWC1_41_20</name>
    <dbReference type="NCBI Taxonomy" id="1618983"/>
    <lineage>
        <taxon>Bacteria</taxon>
        <taxon>Candidatus Uhriibacteriota</taxon>
    </lineage>
</organism>
<feature type="transmembrane region" description="Helical" evidence="1">
    <location>
        <begin position="44"/>
        <end position="64"/>
    </location>
</feature>
<sequence>MISGILGIALYSISIITVMTLQESINNLSYDDHNIISLIVSDKYQLALILSNTILFVLFLYFLIKTIVVNLRKRKDLKTNQDK</sequence>
<keyword evidence="1" id="KW-0812">Transmembrane</keyword>
<gene>
    <name evidence="2" type="ORF">UU50_C0030G0001</name>
</gene>
<dbReference type="Proteomes" id="UP000033930">
    <property type="component" value="Unassembled WGS sequence"/>
</dbReference>
<comment type="caution">
    <text evidence="2">The sequence shown here is derived from an EMBL/GenBank/DDBJ whole genome shotgun (WGS) entry which is preliminary data.</text>
</comment>
<keyword evidence="1" id="KW-0472">Membrane</keyword>
<name>A0A0G0V8U5_9BACT</name>
<evidence type="ECO:0000313" key="3">
    <source>
        <dbReference type="Proteomes" id="UP000033930"/>
    </source>
</evidence>
<evidence type="ECO:0000256" key="1">
    <source>
        <dbReference type="SAM" id="Phobius"/>
    </source>
</evidence>
<protein>
    <submittedName>
        <fullName evidence="2">Uncharacterized protein</fullName>
    </submittedName>
</protein>
<evidence type="ECO:0000313" key="2">
    <source>
        <dbReference type="EMBL" id="KKR97463.1"/>
    </source>
</evidence>
<accession>A0A0G0V8U5</accession>
<proteinExistence type="predicted"/>